<evidence type="ECO:0000259" key="5">
    <source>
        <dbReference type="Pfam" id="PF25789"/>
    </source>
</evidence>
<evidence type="ECO:0000256" key="1">
    <source>
        <dbReference type="ARBA" id="ARBA00004496"/>
    </source>
</evidence>
<sequence length="764" mass="86226">MNQNELSEITEEFYAPTEGFRLGELIYSPGFTLLDAMSAIHVGDRAVRNLTSHPSIKIGDSRMDSFLSSSTQVAETFNPHQQLSVDDICYIIDRTTALELCFYSGSHLLQSSYTSLYLHKLSSTSIELLKMQSVSIDSKEPYEWEWIGLVLRSALIASLKCVNFAWFELVKGVMYDIEDFNADRAGLSLGEMYDDVDVDALLEDALSWLEKVESADGSIEGITALKQRIQLRRELFKIYDPHATNSTVEMLTGQYDASLASINHALSMIGQISPCPVPSEVAQRAFFADISKYLSNMAPLPPLDASLLKIEGTNVWEGFRVSLESIKDINQAIRVQDPLEWVHWVSQRSISRPSDRALPAFVRNLTVSRFISDDNLVFHQHSVEWITDVLLEGMIGLPRGMIELVGRLNEDKVTTVGRNPMSVGQAFIVWSQRVAGFFVNLIATYCHNRPRQKRNLPKSIKQFEELHYETSAFIDPIIESLQQLSPVLASLVSQIPFAMRSFILSLHIESLLVTTELDLLDKEHDWSILYWQLSRVARIWQRELYSARSLLSSLPIDTRVGLTTTIKSNALEWMKERTSFANLVETMSLASLRTLQLAKLGEPAVASSERQARFQRRLKWAMRGDIGSEAETDPSFEEYESDMAELHKVSMLSGVLKQSNHIPQVASPEPAIQSFTSALERIDDLLAIDVANAHLKLAEERRLSVSVIARCDDQSNEDQQTLGALRRVCQTNIDCLTQTPATLHHTLEWSNSIHPWYPNLSKHS</sequence>
<name>A0A4T0FJX2_9BASI</name>
<feature type="domain" description="NAA35-like TPR repeats" evidence="5">
    <location>
        <begin position="361"/>
        <end position="541"/>
    </location>
</feature>
<dbReference type="InterPro" id="IPR057983">
    <property type="entry name" value="NAA35-like_N"/>
</dbReference>
<dbReference type="Pfam" id="PF04112">
    <property type="entry name" value="Mak10"/>
    <property type="match status" value="1"/>
</dbReference>
<dbReference type="InterPro" id="IPR057982">
    <property type="entry name" value="TPR_NAA35"/>
</dbReference>
<gene>
    <name evidence="6" type="ORF">E3P99_02381</name>
</gene>
<evidence type="ECO:0000256" key="3">
    <source>
        <dbReference type="ARBA" id="ARBA00022490"/>
    </source>
</evidence>
<protein>
    <submittedName>
        <fullName evidence="6">Uncharacterized protein</fullName>
    </submittedName>
</protein>
<evidence type="ECO:0000313" key="6">
    <source>
        <dbReference type="EMBL" id="TIA88827.1"/>
    </source>
</evidence>
<accession>A0A4T0FJX2</accession>
<evidence type="ECO:0000313" key="7">
    <source>
        <dbReference type="Proteomes" id="UP000310189"/>
    </source>
</evidence>
<comment type="similarity">
    <text evidence="2">Belongs to the MAK10 family.</text>
</comment>
<evidence type="ECO:0000256" key="2">
    <source>
        <dbReference type="ARBA" id="ARBA00006289"/>
    </source>
</evidence>
<feature type="domain" description="NAA35-like N-terminal" evidence="4">
    <location>
        <begin position="55"/>
        <end position="195"/>
    </location>
</feature>
<keyword evidence="3" id="KW-0963">Cytoplasm</keyword>
<dbReference type="InterPro" id="IPR007244">
    <property type="entry name" value="Naa35_N"/>
</dbReference>
<dbReference type="Proteomes" id="UP000310189">
    <property type="component" value="Unassembled WGS sequence"/>
</dbReference>
<dbReference type="PANTHER" id="PTHR21373:SF0">
    <property type="entry name" value="N-ALPHA-ACETYLTRANSFERASE 35, NATC AUXILIARY SUBUNIT"/>
    <property type="match status" value="1"/>
</dbReference>
<evidence type="ECO:0000259" key="4">
    <source>
        <dbReference type="Pfam" id="PF04112"/>
    </source>
</evidence>
<dbReference type="PANTHER" id="PTHR21373">
    <property type="entry name" value="GLUCOSE REPRESSIBLE PROTEIN MAK10"/>
    <property type="match status" value="1"/>
</dbReference>
<reference evidence="6 7" key="1">
    <citation type="submission" date="2019-03" db="EMBL/GenBank/DDBJ databases">
        <title>Sequencing 23 genomes of Wallemia ichthyophaga.</title>
        <authorList>
            <person name="Gostincar C."/>
        </authorList>
    </citation>
    <scope>NUCLEOTIDE SEQUENCE [LARGE SCALE GENOMIC DNA]</scope>
    <source>
        <strain evidence="6 7">EXF-5753</strain>
    </source>
</reference>
<proteinExistence type="inferred from homology"/>
<organism evidence="6 7">
    <name type="scientific">Wallemia hederae</name>
    <dbReference type="NCBI Taxonomy" id="1540922"/>
    <lineage>
        <taxon>Eukaryota</taxon>
        <taxon>Fungi</taxon>
        <taxon>Dikarya</taxon>
        <taxon>Basidiomycota</taxon>
        <taxon>Wallemiomycotina</taxon>
        <taxon>Wallemiomycetes</taxon>
        <taxon>Wallemiales</taxon>
        <taxon>Wallemiaceae</taxon>
        <taxon>Wallemia</taxon>
    </lineage>
</organism>
<comment type="caution">
    <text evidence="6">The sequence shown here is derived from an EMBL/GenBank/DDBJ whole genome shotgun (WGS) entry which is preliminary data.</text>
</comment>
<keyword evidence="7" id="KW-1185">Reference proteome</keyword>
<dbReference type="EMBL" id="SPNW01000033">
    <property type="protein sequence ID" value="TIA88827.1"/>
    <property type="molecule type" value="Genomic_DNA"/>
</dbReference>
<comment type="subcellular location">
    <subcellularLocation>
        <location evidence="1">Cytoplasm</location>
    </subcellularLocation>
</comment>
<dbReference type="Pfam" id="PF25789">
    <property type="entry name" value="TPR_NAA35"/>
    <property type="match status" value="1"/>
</dbReference>
<dbReference type="GO" id="GO:0031417">
    <property type="term" value="C:NatC complex"/>
    <property type="evidence" value="ECO:0007669"/>
    <property type="project" value="InterPro"/>
</dbReference>
<dbReference type="OrthoDB" id="269405at2759"/>
<dbReference type="AlphaFoldDB" id="A0A4T0FJX2"/>